<evidence type="ECO:0000313" key="2">
    <source>
        <dbReference type="EMBL" id="QXJ21269.1"/>
    </source>
</evidence>
<feature type="domain" description="Contractile injection system tube protein N-terminal" evidence="1">
    <location>
        <begin position="26"/>
        <end position="180"/>
    </location>
</feature>
<protein>
    <recommendedName>
        <fullName evidence="1">Contractile injection system tube protein N-terminal domain-containing protein</fullName>
    </recommendedName>
</protein>
<evidence type="ECO:0000313" key="3">
    <source>
        <dbReference type="Proteomes" id="UP001049518"/>
    </source>
</evidence>
<accession>A0ABX8QR46</accession>
<organism evidence="2 3">
    <name type="scientific">Actinomadura graeca</name>
    <dbReference type="NCBI Taxonomy" id="2750812"/>
    <lineage>
        <taxon>Bacteria</taxon>
        <taxon>Bacillati</taxon>
        <taxon>Actinomycetota</taxon>
        <taxon>Actinomycetes</taxon>
        <taxon>Streptosporangiales</taxon>
        <taxon>Thermomonosporaceae</taxon>
        <taxon>Actinomadura</taxon>
    </lineage>
</organism>
<dbReference type="InterPro" id="IPR045361">
    <property type="entry name" value="CIS_tube_prot_N"/>
</dbReference>
<name>A0ABX8QR46_9ACTN</name>
<reference evidence="2" key="1">
    <citation type="submission" date="2020-07" db="EMBL/GenBank/DDBJ databases">
        <authorList>
            <person name="Tarantini F.S."/>
            <person name="Hong K.W."/>
            <person name="Chan K.G."/>
        </authorList>
    </citation>
    <scope>NUCLEOTIDE SEQUENCE</scope>
    <source>
        <strain evidence="2">32-07</strain>
    </source>
</reference>
<sequence>MHTLREPDRGFLVGLIPDPGVPDVVIEFQYNPAQLGDRRAVGYATLNAPGRLLPLRQYTQGGDRTISFTVRVDGLYAGPSGDRIPIGRDEDGGITPELNKYRALLWPRSRSWPDAGGTFTALYGRDEGFAAPPDCVFGFGGRVIDCVVTEIAITETLFTPALAPLRADVAVTLVERMPDEAVPTAPLPGGA</sequence>
<dbReference type="Proteomes" id="UP001049518">
    <property type="component" value="Chromosome"/>
</dbReference>
<dbReference type="Pfam" id="PF19266">
    <property type="entry name" value="CIS_tube"/>
    <property type="match status" value="1"/>
</dbReference>
<gene>
    <name evidence="2" type="ORF">AGRA3207_002106</name>
</gene>
<dbReference type="EMBL" id="CP059572">
    <property type="protein sequence ID" value="QXJ21269.1"/>
    <property type="molecule type" value="Genomic_DNA"/>
</dbReference>
<evidence type="ECO:0000259" key="1">
    <source>
        <dbReference type="Pfam" id="PF19266"/>
    </source>
</evidence>
<keyword evidence="3" id="KW-1185">Reference proteome</keyword>
<proteinExistence type="predicted"/>
<dbReference type="RefSeq" id="WP_231334412.1">
    <property type="nucleotide sequence ID" value="NZ_CP059572.1"/>
</dbReference>